<dbReference type="eggNOG" id="COG0834">
    <property type="taxonomic scope" value="Bacteria"/>
</dbReference>
<dbReference type="AlphaFoldDB" id="Q6MN34"/>
<evidence type="ECO:0000256" key="1">
    <source>
        <dbReference type="ARBA" id="ARBA00022729"/>
    </source>
</evidence>
<dbReference type="SUPFAM" id="SSF53850">
    <property type="entry name" value="Periplasmic binding protein-like II"/>
    <property type="match status" value="1"/>
</dbReference>
<protein>
    <submittedName>
        <fullName evidence="3">Putative amino acid ABC transporter</fullName>
    </submittedName>
</protein>
<evidence type="ECO:0000313" key="3">
    <source>
        <dbReference type="EMBL" id="CAE79318.1"/>
    </source>
</evidence>
<gene>
    <name evidence="3" type="ordered locus">Bd1429</name>
</gene>
<name>Q6MN34_BDEBA</name>
<organism evidence="3 4">
    <name type="scientific">Bdellovibrio bacteriovorus (strain ATCC 15356 / DSM 50701 / NCIMB 9529 / HD100)</name>
    <dbReference type="NCBI Taxonomy" id="264462"/>
    <lineage>
        <taxon>Bacteria</taxon>
        <taxon>Pseudomonadati</taxon>
        <taxon>Bdellovibrionota</taxon>
        <taxon>Bdellovibrionia</taxon>
        <taxon>Bdellovibrionales</taxon>
        <taxon>Pseudobdellovibrionaceae</taxon>
        <taxon>Bdellovibrio</taxon>
    </lineage>
</organism>
<dbReference type="HOGENOM" id="CLU_064076_8_0_7"/>
<dbReference type="PANTHER" id="PTHR35936:SF25">
    <property type="entry name" value="ABC TRANSPORTER SUBSTRATE-BINDING PROTEIN"/>
    <property type="match status" value="1"/>
</dbReference>
<dbReference type="Pfam" id="PF00497">
    <property type="entry name" value="SBP_bac_3"/>
    <property type="match status" value="1"/>
</dbReference>
<accession>Q6MN34</accession>
<keyword evidence="4" id="KW-1185">Reference proteome</keyword>
<feature type="domain" description="Solute-binding protein family 3/N-terminal" evidence="2">
    <location>
        <begin position="28"/>
        <end position="254"/>
    </location>
</feature>
<dbReference type="PANTHER" id="PTHR35936">
    <property type="entry name" value="MEMBRANE-BOUND LYTIC MUREIN TRANSGLYCOSYLASE F"/>
    <property type="match status" value="1"/>
</dbReference>
<dbReference type="KEGG" id="bba:Bd1429"/>
<dbReference type="Gene3D" id="3.40.190.10">
    <property type="entry name" value="Periplasmic binding protein-like II"/>
    <property type="match status" value="2"/>
</dbReference>
<dbReference type="STRING" id="264462.Bd1429"/>
<reference evidence="3 4" key="1">
    <citation type="journal article" date="2004" name="Science">
        <title>A predator unmasked: life cycle of Bdellovibrio bacteriovorus from a genomic perspective.</title>
        <authorList>
            <person name="Rendulic S."/>
            <person name="Jagtap P."/>
            <person name="Rosinus A."/>
            <person name="Eppinger M."/>
            <person name="Baar C."/>
            <person name="Lanz C."/>
            <person name="Keller H."/>
            <person name="Lambert C."/>
            <person name="Evans K.J."/>
            <person name="Goesmann A."/>
            <person name="Meyer F."/>
            <person name="Sockett R.E."/>
            <person name="Schuster S.C."/>
        </authorList>
    </citation>
    <scope>NUCLEOTIDE SEQUENCE [LARGE SCALE GENOMIC DNA]</scope>
    <source>
        <strain evidence="4">ATCC 15356 / DSM 50701 / NCIMB 9529 / HD100</strain>
    </source>
</reference>
<sequence length="254" mass="29555">MNVWAVSMYRLFLFLCVFTLAVGARGEKIVFASYDDIPPKIYREGAELKGTYIEIIREVCKRMKVEPVFETYPWPRAVMMAETGKVDALFPPFETEERRKVFHFPNEPVSQTRNLAFALKKRKVRVKGLEDFKGLTVGVNDRYSYGPSFDEFKKQLRLDHSTTQEMLVKKLKADNIKRVDVVVASEEAFWFLAKRLGYKDEFEQVFVVSENPSYVVFSKAAGKDRAQLAERFNTTLLQLKKEGVTKKIFDRYLK</sequence>
<dbReference type="EMBL" id="BX842649">
    <property type="protein sequence ID" value="CAE79318.1"/>
    <property type="molecule type" value="Genomic_DNA"/>
</dbReference>
<proteinExistence type="predicted"/>
<dbReference type="Proteomes" id="UP000008080">
    <property type="component" value="Chromosome"/>
</dbReference>
<dbReference type="SMART" id="SM00062">
    <property type="entry name" value="PBPb"/>
    <property type="match status" value="1"/>
</dbReference>
<dbReference type="InterPro" id="IPR001638">
    <property type="entry name" value="Solute-binding_3/MltF_N"/>
</dbReference>
<evidence type="ECO:0000259" key="2">
    <source>
        <dbReference type="SMART" id="SM00062"/>
    </source>
</evidence>
<keyword evidence="1" id="KW-0732">Signal</keyword>
<evidence type="ECO:0000313" key="4">
    <source>
        <dbReference type="Proteomes" id="UP000008080"/>
    </source>
</evidence>